<feature type="domain" description="ORC1/DEAH AAA+ ATPase" evidence="1">
    <location>
        <begin position="37"/>
        <end position="188"/>
    </location>
</feature>
<dbReference type="Pfam" id="PF13401">
    <property type="entry name" value="AAA_22"/>
    <property type="match status" value="1"/>
</dbReference>
<dbReference type="AlphaFoldDB" id="A0A656HEQ9"/>
<dbReference type="Gene3D" id="3.40.50.300">
    <property type="entry name" value="P-loop containing nucleotide triphosphate hydrolases"/>
    <property type="match status" value="1"/>
</dbReference>
<keyword evidence="3" id="KW-1185">Reference proteome</keyword>
<dbReference type="Proteomes" id="UP000005317">
    <property type="component" value="Unassembled WGS sequence"/>
</dbReference>
<gene>
    <name evidence="2" type="ORF">Thini_0899</name>
</gene>
<evidence type="ECO:0000259" key="1">
    <source>
        <dbReference type="Pfam" id="PF13401"/>
    </source>
</evidence>
<proteinExistence type="predicted"/>
<protein>
    <recommendedName>
        <fullName evidence="1">ORC1/DEAH AAA+ ATPase domain-containing protein</fullName>
    </recommendedName>
</protein>
<dbReference type="EMBL" id="JH651384">
    <property type="protein sequence ID" value="EIJ33525.1"/>
    <property type="molecule type" value="Genomic_DNA"/>
</dbReference>
<dbReference type="GO" id="GO:0016887">
    <property type="term" value="F:ATP hydrolysis activity"/>
    <property type="evidence" value="ECO:0007669"/>
    <property type="project" value="InterPro"/>
</dbReference>
<dbReference type="SUPFAM" id="SSF52540">
    <property type="entry name" value="P-loop containing nucleoside triphosphate hydrolases"/>
    <property type="match status" value="1"/>
</dbReference>
<name>A0A656HEQ9_THINJ</name>
<organism evidence="2 3">
    <name type="scientific">Thiothrix nivea (strain ATCC 35100 / DSM 5205 / JP2)</name>
    <dbReference type="NCBI Taxonomy" id="870187"/>
    <lineage>
        <taxon>Bacteria</taxon>
        <taxon>Pseudomonadati</taxon>
        <taxon>Pseudomonadota</taxon>
        <taxon>Gammaproteobacteria</taxon>
        <taxon>Thiotrichales</taxon>
        <taxon>Thiotrichaceae</taxon>
        <taxon>Thiothrix</taxon>
    </lineage>
</organism>
<dbReference type="InterPro" id="IPR049945">
    <property type="entry name" value="AAA_22"/>
</dbReference>
<dbReference type="RefSeq" id="WP_002707476.1">
    <property type="nucleotide sequence ID" value="NZ_JH651384.1"/>
</dbReference>
<evidence type="ECO:0000313" key="3">
    <source>
        <dbReference type="Proteomes" id="UP000005317"/>
    </source>
</evidence>
<dbReference type="InterPro" id="IPR027417">
    <property type="entry name" value="P-loop_NTPase"/>
</dbReference>
<sequence length="532" mass="60478">MQRHFNTTGPVIPAEHYNIDPMQRLDWEEIHQLIAAKKFFVLHAPRQTGKTSTLLAMADVLNQSGEYTALYINVESAQAARDKVQQGMKTIIGSLIEGAALRLHDTRLRQWRDEIWDVHTEYGAFREMLSRWAQASTKPIVLMIDEVDALVGDTLISLLRQLREGYIGRPGIPFPQSVILCGVRDVRDYRMTSGHQEVITGGSAFNVKAESLVMGSFSRAEVEALYAQHTAETGQVFAPEIFPELWEDTCGQPWLVNAMGHELTWKDKAARDRSVPITLERYLAARERLIYSRATHLAQLADKLKEPRVHGVISTLLAGEASAETLLLDDVEYVTDLGLVISRPQLRIANRIYQEVIPRELTWTRQITIAHEQAWYLTPQRRLDMPKLLSAFQQFFRENAESWIERFQYKEAGPQLLLQAFLQRIINGGGRIHREYALGRKRTDLLVEWPVDEAQGFYGDVQRIVLELKLLHKGLPATLAEGLEQTAGYAAQCGAAEMYLVIFDRNPGTDPDAKIWQAQESWQGRHIGVWGM</sequence>
<reference evidence="3" key="1">
    <citation type="journal article" date="2011" name="Stand. Genomic Sci.">
        <title>Genome sequence of the filamentous, gliding Thiothrix nivea neotype strain (JP2(T)).</title>
        <authorList>
            <person name="Lapidus A."/>
            <person name="Nolan M."/>
            <person name="Lucas S."/>
            <person name="Glavina Del Rio T."/>
            <person name="Tice H."/>
            <person name="Cheng J.F."/>
            <person name="Tapia R."/>
            <person name="Han C."/>
            <person name="Goodwin L."/>
            <person name="Pitluck S."/>
            <person name="Liolios K."/>
            <person name="Pagani I."/>
            <person name="Ivanova N."/>
            <person name="Huntemann M."/>
            <person name="Mavromatis K."/>
            <person name="Mikhailova N."/>
            <person name="Pati A."/>
            <person name="Chen A."/>
            <person name="Palaniappan K."/>
            <person name="Land M."/>
            <person name="Brambilla E.M."/>
            <person name="Rohde M."/>
            <person name="Abt B."/>
            <person name="Verbarg S."/>
            <person name="Goker M."/>
            <person name="Bristow J."/>
            <person name="Eisen J.A."/>
            <person name="Markowitz V."/>
            <person name="Hugenholtz P."/>
            <person name="Kyrpides N.C."/>
            <person name="Klenk H.P."/>
            <person name="Woyke T."/>
        </authorList>
    </citation>
    <scope>NUCLEOTIDE SEQUENCE [LARGE SCALE GENOMIC DNA]</scope>
    <source>
        <strain evidence="3">ATCC 35100 / DSM 5205 / JP2</strain>
    </source>
</reference>
<accession>A0A656HEQ9</accession>
<evidence type="ECO:0000313" key="2">
    <source>
        <dbReference type="EMBL" id="EIJ33525.1"/>
    </source>
</evidence>
<dbReference type="OrthoDB" id="6188550at2"/>